<name>A0ACD5XB60_AVESA</name>
<evidence type="ECO:0000313" key="2">
    <source>
        <dbReference type="Proteomes" id="UP001732700"/>
    </source>
</evidence>
<reference evidence="1" key="1">
    <citation type="submission" date="2021-05" db="EMBL/GenBank/DDBJ databases">
        <authorList>
            <person name="Scholz U."/>
            <person name="Mascher M."/>
            <person name="Fiebig A."/>
        </authorList>
    </citation>
    <scope>NUCLEOTIDE SEQUENCE [LARGE SCALE GENOMIC DNA]</scope>
</reference>
<accession>A0ACD5XB60</accession>
<reference evidence="1" key="2">
    <citation type="submission" date="2025-09" db="UniProtKB">
        <authorList>
            <consortium name="EnsemblPlants"/>
        </authorList>
    </citation>
    <scope>IDENTIFICATION</scope>
</reference>
<protein>
    <submittedName>
        <fullName evidence="1">Uncharacterized protein</fullName>
    </submittedName>
</protein>
<dbReference type="Proteomes" id="UP001732700">
    <property type="component" value="Chromosome 4D"/>
</dbReference>
<keyword evidence="2" id="KW-1185">Reference proteome</keyword>
<evidence type="ECO:0000313" key="1">
    <source>
        <dbReference type="EnsemblPlants" id="AVESA.00010b.r2.4DG0767600.1.CDS.1"/>
    </source>
</evidence>
<organism evidence="1 2">
    <name type="scientific">Avena sativa</name>
    <name type="common">Oat</name>
    <dbReference type="NCBI Taxonomy" id="4498"/>
    <lineage>
        <taxon>Eukaryota</taxon>
        <taxon>Viridiplantae</taxon>
        <taxon>Streptophyta</taxon>
        <taxon>Embryophyta</taxon>
        <taxon>Tracheophyta</taxon>
        <taxon>Spermatophyta</taxon>
        <taxon>Magnoliopsida</taxon>
        <taxon>Liliopsida</taxon>
        <taxon>Poales</taxon>
        <taxon>Poaceae</taxon>
        <taxon>BOP clade</taxon>
        <taxon>Pooideae</taxon>
        <taxon>Poodae</taxon>
        <taxon>Poeae</taxon>
        <taxon>Poeae Chloroplast Group 1 (Aveneae type)</taxon>
        <taxon>Aveninae</taxon>
        <taxon>Avena</taxon>
    </lineage>
</organism>
<dbReference type="EnsemblPlants" id="AVESA.00010b.r2.4DG0767600.1">
    <property type="protein sequence ID" value="AVESA.00010b.r2.4DG0767600.1.CDS.1"/>
    <property type="gene ID" value="AVESA.00010b.r2.4DG0767600"/>
</dbReference>
<sequence>MDGEMGEDVLSEILVRLPHKSLARFQCVSTTWRGLIAADYLRRRLPLITSGVLFHDAPRDGASRGRQQAYTYACASSSSSSSSSGDNAGGGVAEADDMAFFPCHGTSSIIDGCNGLLLYYASSPRQAFHVVIPTTRRWAALPAPTKKTLLSVLSFDPCASPHYRVVCFTGWLPRGASVEVFDSERGAWREHALDFGLDSDAMSATMHCHGGALHVLAYTGHVVRIDLATMACAVTALPAPVSYRARAGHCRGRLRYASSDGARLRFWELVDAGGSEWMLKHELGICDLVPDDGKSSLLMLQDTAPPTFLFMAFHPDRELVYLWTPGKLVAFDMAQRRVEEEWAFGSAKEEGAQLIQIWLFPFSRHLASCLA</sequence>
<proteinExistence type="predicted"/>